<gene>
    <name evidence="1" type="ORF">POM88_019149</name>
</gene>
<organism evidence="1 2">
    <name type="scientific">Heracleum sosnowskyi</name>
    <dbReference type="NCBI Taxonomy" id="360622"/>
    <lineage>
        <taxon>Eukaryota</taxon>
        <taxon>Viridiplantae</taxon>
        <taxon>Streptophyta</taxon>
        <taxon>Embryophyta</taxon>
        <taxon>Tracheophyta</taxon>
        <taxon>Spermatophyta</taxon>
        <taxon>Magnoliopsida</taxon>
        <taxon>eudicotyledons</taxon>
        <taxon>Gunneridae</taxon>
        <taxon>Pentapetalae</taxon>
        <taxon>asterids</taxon>
        <taxon>campanulids</taxon>
        <taxon>Apiales</taxon>
        <taxon>Apiaceae</taxon>
        <taxon>Apioideae</taxon>
        <taxon>apioid superclade</taxon>
        <taxon>Tordylieae</taxon>
        <taxon>Tordyliinae</taxon>
        <taxon>Heracleum</taxon>
    </lineage>
</organism>
<dbReference type="AlphaFoldDB" id="A0AAD8IUA0"/>
<name>A0AAD8IUA0_9APIA</name>
<reference evidence="1" key="1">
    <citation type="submission" date="2023-02" db="EMBL/GenBank/DDBJ databases">
        <title>Genome of toxic invasive species Heracleum sosnowskyi carries increased number of genes despite the absence of recent whole-genome duplications.</title>
        <authorList>
            <person name="Schelkunov M."/>
            <person name="Shtratnikova V."/>
            <person name="Makarenko M."/>
            <person name="Klepikova A."/>
            <person name="Omelchenko D."/>
            <person name="Novikova G."/>
            <person name="Obukhova E."/>
            <person name="Bogdanov V."/>
            <person name="Penin A."/>
            <person name="Logacheva M."/>
        </authorList>
    </citation>
    <scope>NUCLEOTIDE SEQUENCE</scope>
    <source>
        <strain evidence="1">Hsosn_3</strain>
        <tissue evidence="1">Leaf</tissue>
    </source>
</reference>
<sequence length="137" mass="15508">MDSRTPLLHDEHSVVDNWRMEFFDNFPTCIQGGVDPQAPFQLNLSKISGSLVVESSTFDSLLDLLAGGVLLYAHRCMKDVDIYNYLSSHGQDGHRHAQLRSFIRSYSGDFPQSNVHLLMANLLQAQSRSRYGIVHRT</sequence>
<evidence type="ECO:0000313" key="2">
    <source>
        <dbReference type="Proteomes" id="UP001237642"/>
    </source>
</evidence>
<evidence type="ECO:0000313" key="1">
    <source>
        <dbReference type="EMBL" id="KAK1390971.1"/>
    </source>
</evidence>
<reference evidence="1" key="2">
    <citation type="submission" date="2023-05" db="EMBL/GenBank/DDBJ databases">
        <authorList>
            <person name="Schelkunov M.I."/>
        </authorList>
    </citation>
    <scope>NUCLEOTIDE SEQUENCE</scope>
    <source>
        <strain evidence="1">Hsosn_3</strain>
        <tissue evidence="1">Leaf</tissue>
    </source>
</reference>
<accession>A0AAD8IUA0</accession>
<dbReference type="Proteomes" id="UP001237642">
    <property type="component" value="Unassembled WGS sequence"/>
</dbReference>
<keyword evidence="2" id="KW-1185">Reference proteome</keyword>
<comment type="caution">
    <text evidence="1">The sequence shown here is derived from an EMBL/GenBank/DDBJ whole genome shotgun (WGS) entry which is preliminary data.</text>
</comment>
<dbReference type="EMBL" id="JAUIZM010000004">
    <property type="protein sequence ID" value="KAK1390971.1"/>
    <property type="molecule type" value="Genomic_DNA"/>
</dbReference>
<proteinExistence type="predicted"/>
<protein>
    <submittedName>
        <fullName evidence="1">Uncharacterized protein</fullName>
    </submittedName>
</protein>